<name>A0AAX6GN53_IRIPA</name>
<proteinExistence type="predicted"/>
<reference evidence="7" key="2">
    <citation type="submission" date="2023-04" db="EMBL/GenBank/DDBJ databases">
        <authorList>
            <person name="Bruccoleri R.E."/>
            <person name="Oakeley E.J."/>
            <person name="Faust A.-M."/>
            <person name="Dessus-Babus S."/>
            <person name="Altorfer M."/>
            <person name="Burckhardt D."/>
            <person name="Oertli M."/>
            <person name="Naumann U."/>
            <person name="Petersen F."/>
            <person name="Wong J."/>
        </authorList>
    </citation>
    <scope>NUCLEOTIDE SEQUENCE</scope>
    <source>
        <strain evidence="7">GSM-AAB239-AS_SAM_17_03QT</strain>
        <tissue evidence="7">Leaf</tissue>
    </source>
</reference>
<evidence type="ECO:0000256" key="2">
    <source>
        <dbReference type="ARBA" id="ARBA00022676"/>
    </source>
</evidence>
<feature type="signal peptide" evidence="6">
    <location>
        <begin position="1"/>
        <end position="20"/>
    </location>
</feature>
<dbReference type="GO" id="GO:0016757">
    <property type="term" value="F:glycosyltransferase activity"/>
    <property type="evidence" value="ECO:0007669"/>
    <property type="project" value="UniProtKB-KW"/>
</dbReference>
<evidence type="ECO:0000256" key="3">
    <source>
        <dbReference type="ARBA" id="ARBA00022679"/>
    </source>
</evidence>
<keyword evidence="3" id="KW-0808">Transferase</keyword>
<accession>A0AAX6GN53</accession>
<evidence type="ECO:0000256" key="6">
    <source>
        <dbReference type="SAM" id="SignalP"/>
    </source>
</evidence>
<reference evidence="7" key="1">
    <citation type="journal article" date="2023" name="GigaByte">
        <title>Genome assembly of the bearded iris, Iris pallida Lam.</title>
        <authorList>
            <person name="Bruccoleri R.E."/>
            <person name="Oakeley E.J."/>
            <person name="Faust A.M.E."/>
            <person name="Altorfer M."/>
            <person name="Dessus-Babus S."/>
            <person name="Burckhardt D."/>
            <person name="Oertli M."/>
            <person name="Naumann U."/>
            <person name="Petersen F."/>
            <person name="Wong J."/>
        </authorList>
    </citation>
    <scope>NUCLEOTIDE SEQUENCE</scope>
    <source>
        <strain evidence="7">GSM-AAB239-AS_SAM_17_03QT</strain>
    </source>
</reference>
<dbReference type="PANTHER" id="PTHR31042:SF140">
    <property type="entry name" value="CORE-2_I-BRANCHING BETA-1,6-N-ACETYLGLUCOSAMINYLTRANSFERASE FAMILY PROTEIN"/>
    <property type="match status" value="1"/>
</dbReference>
<evidence type="ECO:0000256" key="4">
    <source>
        <dbReference type="ARBA" id="ARBA00023136"/>
    </source>
</evidence>
<dbReference type="AlphaFoldDB" id="A0AAX6GN53"/>
<evidence type="ECO:0000256" key="1">
    <source>
        <dbReference type="ARBA" id="ARBA00004606"/>
    </source>
</evidence>
<dbReference type="InterPro" id="IPR003406">
    <property type="entry name" value="Glyco_trans_14"/>
</dbReference>
<comment type="caution">
    <text evidence="7">The sequence shown here is derived from an EMBL/GenBank/DDBJ whole genome shotgun (WGS) entry which is preliminary data.</text>
</comment>
<keyword evidence="2" id="KW-0328">Glycosyltransferase</keyword>
<keyword evidence="8" id="KW-1185">Reference proteome</keyword>
<dbReference type="GO" id="GO:0016020">
    <property type="term" value="C:membrane"/>
    <property type="evidence" value="ECO:0007669"/>
    <property type="project" value="UniProtKB-SubCell"/>
</dbReference>
<keyword evidence="6" id="KW-0732">Signal</keyword>
<evidence type="ECO:0000313" key="8">
    <source>
        <dbReference type="Proteomes" id="UP001140949"/>
    </source>
</evidence>
<evidence type="ECO:0008006" key="9">
    <source>
        <dbReference type="Google" id="ProtNLM"/>
    </source>
</evidence>
<keyword evidence="5" id="KW-0325">Glycoprotein</keyword>
<dbReference type="Proteomes" id="UP001140949">
    <property type="component" value="Unassembled WGS sequence"/>
</dbReference>
<comment type="subcellular location">
    <subcellularLocation>
        <location evidence="1">Membrane</location>
        <topology evidence="1">Single-pass type II membrane protein</topology>
    </subcellularLocation>
</comment>
<evidence type="ECO:0000256" key="5">
    <source>
        <dbReference type="ARBA" id="ARBA00023180"/>
    </source>
</evidence>
<evidence type="ECO:0000313" key="7">
    <source>
        <dbReference type="EMBL" id="KAJ6829725.1"/>
    </source>
</evidence>
<dbReference type="EMBL" id="JANAVB010018198">
    <property type="protein sequence ID" value="KAJ6829725.1"/>
    <property type="molecule type" value="Genomic_DNA"/>
</dbReference>
<dbReference type="Pfam" id="PF02485">
    <property type="entry name" value="Branch"/>
    <property type="match status" value="1"/>
</dbReference>
<feature type="chain" id="PRO_5043915308" description="Core-2/I-branching beta-1,6-N-acetylglucosaminyltransferase family protein" evidence="6">
    <location>
        <begin position="21"/>
        <end position="352"/>
    </location>
</feature>
<keyword evidence="4" id="KW-0472">Membrane</keyword>
<gene>
    <name evidence="7" type="ORF">M6B38_356290</name>
</gene>
<sequence>MHYSSPLLLSLLLLLLSVPAIFLLVTPRVLPPKTLPSIPDPDEADDLALFRRATISSSTALPLPLPRPHSPQKIAFLFLTNSDLSFAPLWERFFRGHRHSFNLYIHLDPNSKLNSSLLTSSFVGRFIPAKATQRGSPTLISAARRLLAAALLDDPSNAFFALVSQHCVPLRSFRYVYRALFFPDRGRRQRHKSFIEISDSDPDLLQRRYVARGDDMMLPEVPFEKFRIGSQFFVLTRKHAVAVVRDRRLWKKFKMPCLKARNDSCYPEEHYFPTLLSMQDRAGCTGYTLTRVNWTESVGGHPHLYGPEEVTRDLVKELRRSNSTYSYLFARKFAPTCLEPLMRIAETFIFQD</sequence>
<dbReference type="PANTHER" id="PTHR31042">
    <property type="entry name" value="CORE-2/I-BRANCHING BETA-1,6-N-ACETYLGLUCOSAMINYLTRANSFERASE FAMILY PROTEIN-RELATED"/>
    <property type="match status" value="1"/>
</dbReference>
<dbReference type="InterPro" id="IPR044174">
    <property type="entry name" value="BC10-like"/>
</dbReference>
<organism evidence="7 8">
    <name type="scientific">Iris pallida</name>
    <name type="common">Sweet iris</name>
    <dbReference type="NCBI Taxonomy" id="29817"/>
    <lineage>
        <taxon>Eukaryota</taxon>
        <taxon>Viridiplantae</taxon>
        <taxon>Streptophyta</taxon>
        <taxon>Embryophyta</taxon>
        <taxon>Tracheophyta</taxon>
        <taxon>Spermatophyta</taxon>
        <taxon>Magnoliopsida</taxon>
        <taxon>Liliopsida</taxon>
        <taxon>Asparagales</taxon>
        <taxon>Iridaceae</taxon>
        <taxon>Iridoideae</taxon>
        <taxon>Irideae</taxon>
        <taxon>Iris</taxon>
    </lineage>
</organism>
<protein>
    <recommendedName>
        <fullName evidence="9">Core-2/I-branching beta-1,6-N-acetylglucosaminyltransferase family protein</fullName>
    </recommendedName>
</protein>